<evidence type="ECO:0000313" key="8">
    <source>
        <dbReference type="EMBL" id="RUR84203.1"/>
    </source>
</evidence>
<reference evidence="8 9" key="1">
    <citation type="journal article" date="2019" name="Genome Biol. Evol.">
        <title>Day and night: Metabolic profiles and evolutionary relationships of six axenic non-marine cyanobacteria.</title>
        <authorList>
            <person name="Will S.E."/>
            <person name="Henke P."/>
            <person name="Boedeker C."/>
            <person name="Huang S."/>
            <person name="Brinkmann H."/>
            <person name="Rohde M."/>
            <person name="Jarek M."/>
            <person name="Friedl T."/>
            <person name="Seufert S."/>
            <person name="Schumacher M."/>
            <person name="Overmann J."/>
            <person name="Neumann-Schaal M."/>
            <person name="Petersen J."/>
        </authorList>
    </citation>
    <scope>NUCLEOTIDE SEQUENCE [LARGE SCALE GENOMIC DNA]</scope>
    <source>
        <strain evidence="8 9">PCC 6912</strain>
    </source>
</reference>
<feature type="transmembrane region" description="Helical" evidence="5">
    <location>
        <begin position="40"/>
        <end position="60"/>
    </location>
</feature>
<dbReference type="Pfam" id="PF25876">
    <property type="entry name" value="HH_MFP_RND"/>
    <property type="match status" value="1"/>
</dbReference>
<evidence type="ECO:0000259" key="7">
    <source>
        <dbReference type="Pfam" id="PF25917"/>
    </source>
</evidence>
<evidence type="ECO:0000256" key="2">
    <source>
        <dbReference type="ARBA" id="ARBA00023054"/>
    </source>
</evidence>
<dbReference type="Gene3D" id="2.40.30.170">
    <property type="match status" value="1"/>
</dbReference>
<keyword evidence="5" id="KW-1133">Transmembrane helix</keyword>
<protein>
    <submittedName>
        <fullName evidence="8">Uncharacterized protein</fullName>
    </submittedName>
</protein>
<keyword evidence="5" id="KW-0472">Membrane</keyword>
<evidence type="ECO:0000259" key="6">
    <source>
        <dbReference type="Pfam" id="PF25876"/>
    </source>
</evidence>
<dbReference type="AlphaFoldDB" id="A0A3S0Y4S9"/>
<evidence type="ECO:0000256" key="3">
    <source>
        <dbReference type="SAM" id="Coils"/>
    </source>
</evidence>
<dbReference type="InterPro" id="IPR050465">
    <property type="entry name" value="UPF0194_transport"/>
</dbReference>
<dbReference type="PANTHER" id="PTHR32347:SF23">
    <property type="entry name" value="BLL5650 PROTEIN"/>
    <property type="match status" value="1"/>
</dbReference>
<sequence length="431" mass="46642">MTTQFVPKPQKGEEPQQVVVPKPHEPPVEPPSGRKSKLPLLILGGILMAVAIATPTWYYLSRPQPSGLEFSGRIEAYETDIGAKISGRVNFVAVREGDRVTKGQVVAKLDDAEIQAQLQGAKARIVAAQQQAEQARMQISVIQAQIQEAQFNWQQAQDNTQGTIAEARSQVAAAEAQLSQAQADLQQAISHARLAQINRDRVAQLHHDGAFSQQQFDEAQTNLETAQATVKARQAAVNAAHKKVKAAEGVLVQAQTTKLNPNISKTRIEALREQQNIAKAQLAAAQAEVKNAQATEKQILAQIAYLNVTSPIDGVVTARTVEPGAVVGSGKTLLTIIDPNTVYMRGFIPEGEIAQVRIGQPAKVWLDSFPNQPLSARVSAVDTQASFTPENIYFKQDRVKQVFGVKLSIDQPGGYAKPGMPADAAIEIKKN</sequence>
<keyword evidence="5" id="KW-0812">Transmembrane</keyword>
<dbReference type="Gene3D" id="1.10.287.470">
    <property type="entry name" value="Helix hairpin bin"/>
    <property type="match status" value="1"/>
</dbReference>
<feature type="domain" description="Multidrug resistance protein MdtA-like barrel-sandwich hybrid" evidence="7">
    <location>
        <begin position="80"/>
        <end position="337"/>
    </location>
</feature>
<feature type="coiled-coil region" evidence="3">
    <location>
        <begin position="111"/>
        <end position="191"/>
    </location>
</feature>
<dbReference type="PRINTS" id="PR01490">
    <property type="entry name" value="RTXTOXIND"/>
</dbReference>
<feature type="domain" description="Multidrug resistance protein MdtA-like alpha-helical hairpin" evidence="6">
    <location>
        <begin position="177"/>
        <end position="241"/>
    </location>
</feature>
<dbReference type="Gene3D" id="2.40.50.100">
    <property type="match status" value="1"/>
</dbReference>
<dbReference type="GO" id="GO:0030313">
    <property type="term" value="C:cell envelope"/>
    <property type="evidence" value="ECO:0007669"/>
    <property type="project" value="UniProtKB-SubCell"/>
</dbReference>
<accession>A0A3S0Y4S9</accession>
<dbReference type="SUPFAM" id="SSF111369">
    <property type="entry name" value="HlyD-like secretion proteins"/>
    <property type="match status" value="3"/>
</dbReference>
<gene>
    <name evidence="8" type="ORF">PCC6912_17970</name>
</gene>
<dbReference type="RefSeq" id="WP_016873249.1">
    <property type="nucleotide sequence ID" value="NZ_AJLN01000040.1"/>
</dbReference>
<comment type="caution">
    <text evidence="8">The sequence shown here is derived from an EMBL/GenBank/DDBJ whole genome shotgun (WGS) entry which is preliminary data.</text>
</comment>
<feature type="coiled-coil region" evidence="3">
    <location>
        <begin position="268"/>
        <end position="302"/>
    </location>
</feature>
<evidence type="ECO:0000256" key="1">
    <source>
        <dbReference type="ARBA" id="ARBA00004196"/>
    </source>
</evidence>
<proteinExistence type="predicted"/>
<dbReference type="Proteomes" id="UP000268857">
    <property type="component" value="Unassembled WGS sequence"/>
</dbReference>
<dbReference type="InterPro" id="IPR058624">
    <property type="entry name" value="MdtA-like_HH"/>
</dbReference>
<feature type="region of interest" description="Disordered" evidence="4">
    <location>
        <begin position="1"/>
        <end position="34"/>
    </location>
</feature>
<organism evidence="8 9">
    <name type="scientific">Chlorogloeopsis fritschii PCC 6912</name>
    <dbReference type="NCBI Taxonomy" id="211165"/>
    <lineage>
        <taxon>Bacteria</taxon>
        <taxon>Bacillati</taxon>
        <taxon>Cyanobacteriota</taxon>
        <taxon>Cyanophyceae</taxon>
        <taxon>Nostocales</taxon>
        <taxon>Chlorogloeopsidaceae</taxon>
        <taxon>Chlorogloeopsis</taxon>
    </lineage>
</organism>
<dbReference type="InterPro" id="IPR058625">
    <property type="entry name" value="MdtA-like_BSH"/>
</dbReference>
<dbReference type="OrthoDB" id="9778236at2"/>
<dbReference type="Pfam" id="PF25917">
    <property type="entry name" value="BSH_RND"/>
    <property type="match status" value="1"/>
</dbReference>
<comment type="subcellular location">
    <subcellularLocation>
        <location evidence="1">Cell envelope</location>
    </subcellularLocation>
</comment>
<keyword evidence="9" id="KW-1185">Reference proteome</keyword>
<evidence type="ECO:0000256" key="5">
    <source>
        <dbReference type="SAM" id="Phobius"/>
    </source>
</evidence>
<name>A0A3S0Y4S9_CHLFR</name>
<evidence type="ECO:0000256" key="4">
    <source>
        <dbReference type="SAM" id="MobiDB-lite"/>
    </source>
</evidence>
<dbReference type="STRING" id="211165.GCA_000317285_00677"/>
<dbReference type="EMBL" id="RSCJ01000005">
    <property type="protein sequence ID" value="RUR84203.1"/>
    <property type="molecule type" value="Genomic_DNA"/>
</dbReference>
<keyword evidence="2 3" id="KW-0175">Coiled coil</keyword>
<dbReference type="PANTHER" id="PTHR32347">
    <property type="entry name" value="EFFLUX SYSTEM COMPONENT YKNX-RELATED"/>
    <property type="match status" value="1"/>
</dbReference>
<evidence type="ECO:0000313" key="9">
    <source>
        <dbReference type="Proteomes" id="UP000268857"/>
    </source>
</evidence>